<accession>A0AAD1DC68</accession>
<dbReference type="RefSeq" id="WP_121052126.1">
    <property type="nucleotide sequence ID" value="NZ_AP018711.1"/>
</dbReference>
<reference evidence="3 5" key="1">
    <citation type="submission" date="2018-06" db="EMBL/GenBank/DDBJ databases">
        <title>Complete Genome Sequence of the Microcystin-Degrading Bacterium Sphingosinicella microcystinivorans Strain B-9.</title>
        <authorList>
            <person name="Jin H."/>
            <person name="Nishizawa T."/>
            <person name="Guo Y."/>
            <person name="Nishizawa A."/>
            <person name="Park H."/>
            <person name="Kato H."/>
            <person name="Tsuji K."/>
            <person name="Harada K."/>
        </authorList>
    </citation>
    <scope>NUCLEOTIDE SEQUENCE [LARGE SCALE GENOMIC DNA]</scope>
    <source>
        <strain evidence="3 5">B9</strain>
    </source>
</reference>
<dbReference type="SUPFAM" id="SSF50346">
    <property type="entry name" value="PRC-barrel domain"/>
    <property type="match status" value="1"/>
</dbReference>
<feature type="compositionally biased region" description="Basic and acidic residues" evidence="1">
    <location>
        <begin position="1"/>
        <end position="19"/>
    </location>
</feature>
<evidence type="ECO:0000313" key="5">
    <source>
        <dbReference type="Proteomes" id="UP000275727"/>
    </source>
</evidence>
<dbReference type="Gene3D" id="2.30.30.240">
    <property type="entry name" value="PRC-barrel domain"/>
    <property type="match status" value="1"/>
</dbReference>
<dbReference type="InterPro" id="IPR027275">
    <property type="entry name" value="PRC-brl_dom"/>
</dbReference>
<dbReference type="AlphaFoldDB" id="A0AAD1DC68"/>
<keyword evidence="6" id="KW-1185">Reference proteome</keyword>
<gene>
    <name evidence="4" type="ORF">DFR51_2792</name>
    <name evidence="3" type="ORF">SmB9_36140</name>
</gene>
<dbReference type="EMBL" id="AP018711">
    <property type="protein sequence ID" value="BBE35956.1"/>
    <property type="molecule type" value="Genomic_DNA"/>
</dbReference>
<evidence type="ECO:0000313" key="3">
    <source>
        <dbReference type="EMBL" id="BBE35956.1"/>
    </source>
</evidence>
<evidence type="ECO:0000259" key="2">
    <source>
        <dbReference type="Pfam" id="PF05239"/>
    </source>
</evidence>
<feature type="region of interest" description="Disordered" evidence="1">
    <location>
        <begin position="1"/>
        <end position="28"/>
    </location>
</feature>
<dbReference type="Proteomes" id="UP000276029">
    <property type="component" value="Unassembled WGS sequence"/>
</dbReference>
<evidence type="ECO:0000313" key="4">
    <source>
        <dbReference type="EMBL" id="RKS88145.1"/>
    </source>
</evidence>
<dbReference type="InterPro" id="IPR011033">
    <property type="entry name" value="PRC_barrel-like_sf"/>
</dbReference>
<dbReference type="PANTHER" id="PTHR36505:SF1">
    <property type="entry name" value="BLR1072 PROTEIN"/>
    <property type="match status" value="1"/>
</dbReference>
<sequence length="122" mass="13734">MQNEKMSETNDLISSEKVDGTSVYGRDGERIGSVKSLMIEKRGGRVTDAVVSVGGFLGMGEKYHSLPWSTLKYDTDVDGYRLDVTEDQLRSGPTFDDASRDTALDRAYQHRVYSHYGVNPYW</sequence>
<evidence type="ECO:0000256" key="1">
    <source>
        <dbReference type="SAM" id="MobiDB-lite"/>
    </source>
</evidence>
<dbReference type="EMBL" id="RBWX01000009">
    <property type="protein sequence ID" value="RKS88145.1"/>
    <property type="molecule type" value="Genomic_DNA"/>
</dbReference>
<reference evidence="4 6" key="2">
    <citation type="submission" date="2018-10" db="EMBL/GenBank/DDBJ databases">
        <title>Genomic Encyclopedia of Type Strains, Phase IV (KMG-IV): sequencing the most valuable type-strain genomes for metagenomic binning, comparative biology and taxonomic classification.</title>
        <authorList>
            <person name="Goeker M."/>
        </authorList>
    </citation>
    <scope>NUCLEOTIDE SEQUENCE [LARGE SCALE GENOMIC DNA]</scope>
    <source>
        <strain evidence="4 6">DSM 19791</strain>
    </source>
</reference>
<protein>
    <submittedName>
        <fullName evidence="4">PRC-barrel domain protein</fullName>
    </submittedName>
    <submittedName>
        <fullName evidence="3">Photosystem reaction center subunit H</fullName>
    </submittedName>
</protein>
<evidence type="ECO:0000313" key="6">
    <source>
        <dbReference type="Proteomes" id="UP000276029"/>
    </source>
</evidence>
<dbReference type="Pfam" id="PF05239">
    <property type="entry name" value="PRC"/>
    <property type="match status" value="1"/>
</dbReference>
<dbReference type="KEGG" id="smic:SmB9_36140"/>
<organism evidence="3 5">
    <name type="scientific">Sphingosinicella microcystinivorans</name>
    <dbReference type="NCBI Taxonomy" id="335406"/>
    <lineage>
        <taxon>Bacteria</taxon>
        <taxon>Pseudomonadati</taxon>
        <taxon>Pseudomonadota</taxon>
        <taxon>Alphaproteobacteria</taxon>
        <taxon>Sphingomonadales</taxon>
        <taxon>Sphingosinicellaceae</taxon>
        <taxon>Sphingosinicella</taxon>
    </lineage>
</organism>
<dbReference type="Proteomes" id="UP000275727">
    <property type="component" value="Chromosome"/>
</dbReference>
<dbReference type="PANTHER" id="PTHR36505">
    <property type="entry name" value="BLR1072 PROTEIN"/>
    <property type="match status" value="1"/>
</dbReference>
<feature type="domain" description="PRC-barrel" evidence="2">
    <location>
        <begin position="13"/>
        <end position="89"/>
    </location>
</feature>
<name>A0AAD1DC68_SPHMI</name>
<proteinExistence type="predicted"/>